<evidence type="ECO:0000256" key="1">
    <source>
        <dbReference type="SAM" id="Phobius"/>
    </source>
</evidence>
<feature type="domain" description="WxL Interacting Protein peptidoglycan binding" evidence="3">
    <location>
        <begin position="34"/>
        <end position="157"/>
    </location>
</feature>
<organism evidence="5 6">
    <name type="scientific">Weissella diestrammenae</name>
    <dbReference type="NCBI Taxonomy" id="1162633"/>
    <lineage>
        <taxon>Bacteria</taxon>
        <taxon>Bacillati</taxon>
        <taxon>Bacillota</taxon>
        <taxon>Bacilli</taxon>
        <taxon>Lactobacillales</taxon>
        <taxon>Lactobacillaceae</taxon>
        <taxon>Weissella</taxon>
    </lineage>
</organism>
<keyword evidence="1" id="KW-0472">Membrane</keyword>
<gene>
    <name evidence="5" type="ORF">H9L19_05525</name>
</gene>
<dbReference type="AlphaFoldDB" id="A0A7G9T434"/>
<keyword evidence="2" id="KW-0732">Signal</keyword>
<feature type="signal peptide" evidence="2">
    <location>
        <begin position="1"/>
        <end position="29"/>
    </location>
</feature>
<dbReference type="Pfam" id="PF11797">
    <property type="entry name" value="WxLIP_HBD"/>
    <property type="match status" value="1"/>
</dbReference>
<sequence>MLKKLKLMTWLSVAGLLLGLVSTVPHVHAEGADFTVSPVYGSGQTQNDLGYFSLKTDAGKTYQLTVTVQNLDTKNANQFKAQLVTASTSNTGAIDYTPSKQKMVKGAKTLLPSLTSKADRSQKFSIEPGQSKNVTFNVKIPKKGYRGTILGSVYVKKVTKTETTNQSFGIKNTFAMTVPAVLTQDPDETISPKVALTKAGLDTSGGQPQISGRIENSEPVMFGKIKMDAWVTKRGQTKRLYEKQAKDLAMAPQSTFNYAIDTKNVVPAKGTYTLHVKMVSGKKTFNLARNFTIDGTTRQKISKRLANSESIPYIWLWGLLAVILIVLIALGAYLLGRRRSVEKDDE</sequence>
<feature type="domain" description="WxL Interacting Protein host binding" evidence="4">
    <location>
        <begin position="166"/>
        <end position="302"/>
    </location>
</feature>
<evidence type="ECO:0000313" key="5">
    <source>
        <dbReference type="EMBL" id="QNN74859.1"/>
    </source>
</evidence>
<dbReference type="KEGG" id="wdi:H9L19_05525"/>
<evidence type="ECO:0000259" key="3">
    <source>
        <dbReference type="Pfam" id="PF06030"/>
    </source>
</evidence>
<dbReference type="EMBL" id="CP060724">
    <property type="protein sequence ID" value="QNN74859.1"/>
    <property type="molecule type" value="Genomic_DNA"/>
</dbReference>
<feature type="transmembrane region" description="Helical" evidence="1">
    <location>
        <begin position="314"/>
        <end position="335"/>
    </location>
</feature>
<keyword evidence="1" id="KW-1133">Transmembrane helix</keyword>
<dbReference type="Pfam" id="PF06030">
    <property type="entry name" value="WxLIP_PGBD"/>
    <property type="match status" value="1"/>
</dbReference>
<keyword evidence="1" id="KW-0812">Transmembrane</keyword>
<dbReference type="InterPro" id="IPR021759">
    <property type="entry name" value="WxLIP_HBD"/>
</dbReference>
<evidence type="ECO:0000313" key="6">
    <source>
        <dbReference type="Proteomes" id="UP000515800"/>
    </source>
</evidence>
<keyword evidence="6" id="KW-1185">Reference proteome</keyword>
<feature type="chain" id="PRO_5028920856" evidence="2">
    <location>
        <begin position="30"/>
        <end position="346"/>
    </location>
</feature>
<accession>A0A7G9T434</accession>
<proteinExistence type="predicted"/>
<dbReference type="RefSeq" id="WP_187528694.1">
    <property type="nucleotide sequence ID" value="NZ_CP060724.1"/>
</dbReference>
<dbReference type="Proteomes" id="UP000515800">
    <property type="component" value="Chromosome"/>
</dbReference>
<protein>
    <submittedName>
        <fullName evidence="5">DUF916 and DUF3324 domain-containing protein</fullName>
    </submittedName>
</protein>
<name>A0A7G9T434_9LACO</name>
<evidence type="ECO:0000256" key="2">
    <source>
        <dbReference type="SAM" id="SignalP"/>
    </source>
</evidence>
<evidence type="ECO:0000259" key="4">
    <source>
        <dbReference type="Pfam" id="PF11797"/>
    </source>
</evidence>
<reference evidence="5 6" key="1">
    <citation type="submission" date="2020-08" db="EMBL/GenBank/DDBJ databases">
        <title>Genome sequence of Weissella diestrammenae KACC 16890T.</title>
        <authorList>
            <person name="Hyun D.-W."/>
            <person name="Bae J.-W."/>
        </authorList>
    </citation>
    <scope>NUCLEOTIDE SEQUENCE [LARGE SCALE GENOMIC DNA]</scope>
    <source>
        <strain evidence="5 6">KACC 16890</strain>
    </source>
</reference>
<dbReference type="InterPro" id="IPR010317">
    <property type="entry name" value="WxLIP_PGBD"/>
</dbReference>